<accession>A0AAX1NA60</accession>
<gene>
    <name evidence="2" type="ORF">KMW28_06930</name>
</gene>
<keyword evidence="3" id="KW-1185">Reference proteome</keyword>
<protein>
    <submittedName>
        <fullName evidence="2">BLUF domain-containing protein</fullName>
    </submittedName>
</protein>
<evidence type="ECO:0000259" key="1">
    <source>
        <dbReference type="PROSITE" id="PS50925"/>
    </source>
</evidence>
<organism evidence="2 3">
    <name type="scientific">Flammeovirga yaeyamensis</name>
    <dbReference type="NCBI Taxonomy" id="367791"/>
    <lineage>
        <taxon>Bacteria</taxon>
        <taxon>Pseudomonadati</taxon>
        <taxon>Bacteroidota</taxon>
        <taxon>Cytophagia</taxon>
        <taxon>Cytophagales</taxon>
        <taxon>Flammeovirgaceae</taxon>
        <taxon>Flammeovirga</taxon>
    </lineage>
</organism>
<sequence length="141" mass="17047">MIYSYIYSSKSKNAFEIDDLLQLQYDAEKNNSVHNITGYLTYKNDIFIQYIEGDEDQIKQLIKNLHKDDRHQIINEFVLPNRKERLFKNWNMRYIEYNNLIEIGFHELLDAVFFTIDNRLFSNSEVSSKINRMLLKVAEYY</sequence>
<dbReference type="GO" id="GO:0071949">
    <property type="term" value="F:FAD binding"/>
    <property type="evidence" value="ECO:0007669"/>
    <property type="project" value="InterPro"/>
</dbReference>
<dbReference type="InterPro" id="IPR036046">
    <property type="entry name" value="Acylphosphatase-like_dom_sf"/>
</dbReference>
<dbReference type="SMART" id="SM01034">
    <property type="entry name" value="BLUF"/>
    <property type="match status" value="1"/>
</dbReference>
<dbReference type="SUPFAM" id="SSF54975">
    <property type="entry name" value="Acylphosphatase/BLUF domain-like"/>
    <property type="match status" value="1"/>
</dbReference>
<dbReference type="Proteomes" id="UP000678679">
    <property type="component" value="Chromosome 1"/>
</dbReference>
<evidence type="ECO:0000313" key="3">
    <source>
        <dbReference type="Proteomes" id="UP000678679"/>
    </source>
</evidence>
<feature type="domain" description="BLUF" evidence="1">
    <location>
        <begin position="2"/>
        <end position="93"/>
    </location>
</feature>
<dbReference type="PROSITE" id="PS50925">
    <property type="entry name" value="BLUF"/>
    <property type="match status" value="1"/>
</dbReference>
<dbReference type="RefSeq" id="WP_066208918.1">
    <property type="nucleotide sequence ID" value="NZ_CP076132.1"/>
</dbReference>
<dbReference type="Pfam" id="PF04940">
    <property type="entry name" value="BLUF"/>
    <property type="match status" value="1"/>
</dbReference>
<name>A0AAX1NA60_9BACT</name>
<reference evidence="2 3" key="1">
    <citation type="submission" date="2021-05" db="EMBL/GenBank/DDBJ databases">
        <title>Comparative genomic studies on the polysaccharide-degrading batcterial strains of the Flammeovirga genus.</title>
        <authorList>
            <person name="Zewei F."/>
            <person name="Zheng Z."/>
            <person name="Yu L."/>
            <person name="Ruyue G."/>
            <person name="Yanhong M."/>
            <person name="Yuanyuan C."/>
            <person name="Jingyan G."/>
            <person name="Wenjun H."/>
        </authorList>
    </citation>
    <scope>NUCLEOTIDE SEQUENCE [LARGE SCALE GENOMIC DNA]</scope>
    <source>
        <strain evidence="2 3">NBRC:100898</strain>
    </source>
</reference>
<dbReference type="KEGG" id="fya:KMW28_06930"/>
<dbReference type="EMBL" id="CP076132">
    <property type="protein sequence ID" value="QWG03311.1"/>
    <property type="molecule type" value="Genomic_DNA"/>
</dbReference>
<dbReference type="Gene3D" id="3.30.70.100">
    <property type="match status" value="1"/>
</dbReference>
<dbReference type="AlphaFoldDB" id="A0AAX1NA60"/>
<evidence type="ECO:0000313" key="2">
    <source>
        <dbReference type="EMBL" id="QWG03311.1"/>
    </source>
</evidence>
<dbReference type="GO" id="GO:0009882">
    <property type="term" value="F:blue light photoreceptor activity"/>
    <property type="evidence" value="ECO:0007669"/>
    <property type="project" value="InterPro"/>
</dbReference>
<dbReference type="InterPro" id="IPR007024">
    <property type="entry name" value="BLUF_domain"/>
</dbReference>
<proteinExistence type="predicted"/>